<dbReference type="Proteomes" id="UP000324222">
    <property type="component" value="Unassembled WGS sequence"/>
</dbReference>
<gene>
    <name evidence="1" type="ORF">E2C01_067737</name>
</gene>
<protein>
    <submittedName>
        <fullName evidence="1">Uncharacterized protein</fullName>
    </submittedName>
</protein>
<accession>A0A5B7HUH0</accession>
<dbReference type="EMBL" id="VSRR010036726">
    <property type="protein sequence ID" value="MPC73409.1"/>
    <property type="molecule type" value="Genomic_DNA"/>
</dbReference>
<proteinExistence type="predicted"/>
<reference evidence="1 2" key="1">
    <citation type="submission" date="2019-05" db="EMBL/GenBank/DDBJ databases">
        <title>Another draft genome of Portunus trituberculatus and its Hox gene families provides insights of decapod evolution.</title>
        <authorList>
            <person name="Jeong J.-H."/>
            <person name="Song I."/>
            <person name="Kim S."/>
            <person name="Choi T."/>
            <person name="Kim D."/>
            <person name="Ryu S."/>
            <person name="Kim W."/>
        </authorList>
    </citation>
    <scope>NUCLEOTIDE SEQUENCE [LARGE SCALE GENOMIC DNA]</scope>
    <source>
        <tissue evidence="1">Muscle</tissue>
    </source>
</reference>
<sequence length="75" mass="8186">MRQKGGGRDKNDRRRELKGWKAEIGTVMGKVRSEGMKWKAGEAGLQRGGDGWAEVAKARRGRLAGGAWWMGGACL</sequence>
<dbReference type="AlphaFoldDB" id="A0A5B7HUH0"/>
<keyword evidence="2" id="KW-1185">Reference proteome</keyword>
<name>A0A5B7HUH0_PORTR</name>
<comment type="caution">
    <text evidence="1">The sequence shown here is derived from an EMBL/GenBank/DDBJ whole genome shotgun (WGS) entry which is preliminary data.</text>
</comment>
<evidence type="ECO:0000313" key="2">
    <source>
        <dbReference type="Proteomes" id="UP000324222"/>
    </source>
</evidence>
<evidence type="ECO:0000313" key="1">
    <source>
        <dbReference type="EMBL" id="MPC73409.1"/>
    </source>
</evidence>
<organism evidence="1 2">
    <name type="scientific">Portunus trituberculatus</name>
    <name type="common">Swimming crab</name>
    <name type="synonym">Neptunus trituberculatus</name>
    <dbReference type="NCBI Taxonomy" id="210409"/>
    <lineage>
        <taxon>Eukaryota</taxon>
        <taxon>Metazoa</taxon>
        <taxon>Ecdysozoa</taxon>
        <taxon>Arthropoda</taxon>
        <taxon>Crustacea</taxon>
        <taxon>Multicrustacea</taxon>
        <taxon>Malacostraca</taxon>
        <taxon>Eumalacostraca</taxon>
        <taxon>Eucarida</taxon>
        <taxon>Decapoda</taxon>
        <taxon>Pleocyemata</taxon>
        <taxon>Brachyura</taxon>
        <taxon>Eubrachyura</taxon>
        <taxon>Portunoidea</taxon>
        <taxon>Portunidae</taxon>
        <taxon>Portuninae</taxon>
        <taxon>Portunus</taxon>
    </lineage>
</organism>